<accession>K2S668</accession>
<feature type="compositionally biased region" description="Polar residues" evidence="1">
    <location>
        <begin position="299"/>
        <end position="310"/>
    </location>
</feature>
<dbReference type="InterPro" id="IPR036638">
    <property type="entry name" value="HLH_DNA-bd_sf"/>
</dbReference>
<feature type="region of interest" description="Disordered" evidence="1">
    <location>
        <begin position="289"/>
        <end position="310"/>
    </location>
</feature>
<feature type="compositionally biased region" description="Polar residues" evidence="1">
    <location>
        <begin position="176"/>
        <end position="197"/>
    </location>
</feature>
<dbReference type="AlphaFoldDB" id="K2S668"/>
<dbReference type="CDD" id="cd00083">
    <property type="entry name" value="bHLH_SF"/>
    <property type="match status" value="1"/>
</dbReference>
<feature type="region of interest" description="Disordered" evidence="1">
    <location>
        <begin position="149"/>
        <end position="198"/>
    </location>
</feature>
<dbReference type="EMBL" id="AHHD01000456">
    <property type="protein sequence ID" value="EKG12215.1"/>
    <property type="molecule type" value="Genomic_DNA"/>
</dbReference>
<protein>
    <recommendedName>
        <fullName evidence="2">BHLH domain-containing protein</fullName>
    </recommendedName>
</protein>
<dbReference type="Gene3D" id="4.10.280.10">
    <property type="entry name" value="Helix-loop-helix DNA-binding domain"/>
    <property type="match status" value="1"/>
</dbReference>
<dbReference type="VEuPathDB" id="FungiDB:MPH_10698"/>
<name>K2S668_MACPH</name>
<reference evidence="3 4" key="1">
    <citation type="journal article" date="2012" name="BMC Genomics">
        <title>Tools to kill: Genome of one of the most destructive plant pathogenic fungi Macrophomina phaseolina.</title>
        <authorList>
            <person name="Islam M.S."/>
            <person name="Haque M.S."/>
            <person name="Islam M.M."/>
            <person name="Emdad E.M."/>
            <person name="Halim A."/>
            <person name="Hossen Q.M.M."/>
            <person name="Hossain M.Z."/>
            <person name="Ahmed B."/>
            <person name="Rahim S."/>
            <person name="Rahman M.S."/>
            <person name="Alam M.M."/>
            <person name="Hou S."/>
            <person name="Wan X."/>
            <person name="Saito J.A."/>
            <person name="Alam M."/>
        </authorList>
    </citation>
    <scope>NUCLEOTIDE SEQUENCE [LARGE SCALE GENOMIC DNA]</scope>
    <source>
        <strain evidence="3 4">MS6</strain>
    </source>
</reference>
<proteinExistence type="predicted"/>
<evidence type="ECO:0000256" key="1">
    <source>
        <dbReference type="SAM" id="MobiDB-lite"/>
    </source>
</evidence>
<dbReference type="OrthoDB" id="8964853at2759"/>
<dbReference type="Proteomes" id="UP000007129">
    <property type="component" value="Unassembled WGS sequence"/>
</dbReference>
<dbReference type="HOGENOM" id="CLU_897347_0_0_1"/>
<dbReference type="InterPro" id="IPR011598">
    <property type="entry name" value="bHLH_dom"/>
</dbReference>
<dbReference type="eggNOG" id="KOG2483">
    <property type="taxonomic scope" value="Eukaryota"/>
</dbReference>
<evidence type="ECO:0000313" key="4">
    <source>
        <dbReference type="Proteomes" id="UP000007129"/>
    </source>
</evidence>
<dbReference type="SUPFAM" id="SSF47459">
    <property type="entry name" value="HLH, helix-loop-helix DNA-binding domain"/>
    <property type="match status" value="1"/>
</dbReference>
<feature type="compositionally biased region" description="Polar residues" evidence="1">
    <location>
        <begin position="220"/>
        <end position="235"/>
    </location>
</feature>
<dbReference type="GO" id="GO:0046983">
    <property type="term" value="F:protein dimerization activity"/>
    <property type="evidence" value="ECO:0007669"/>
    <property type="project" value="InterPro"/>
</dbReference>
<evidence type="ECO:0000313" key="3">
    <source>
        <dbReference type="EMBL" id="EKG12215.1"/>
    </source>
</evidence>
<feature type="region of interest" description="Disordered" evidence="1">
    <location>
        <begin position="1"/>
        <end position="22"/>
    </location>
</feature>
<dbReference type="InParanoid" id="K2S668"/>
<feature type="domain" description="BHLH" evidence="2">
    <location>
        <begin position="34"/>
        <end position="86"/>
    </location>
</feature>
<dbReference type="STRING" id="1126212.K2S668"/>
<feature type="region of interest" description="Disordered" evidence="1">
    <location>
        <begin position="210"/>
        <end position="241"/>
    </location>
</feature>
<gene>
    <name evidence="3" type="ORF">MPH_10698</name>
</gene>
<dbReference type="PROSITE" id="PS50888">
    <property type="entry name" value="BHLH"/>
    <property type="match status" value="1"/>
</dbReference>
<organism evidence="3 4">
    <name type="scientific">Macrophomina phaseolina (strain MS6)</name>
    <name type="common">Charcoal rot fungus</name>
    <dbReference type="NCBI Taxonomy" id="1126212"/>
    <lineage>
        <taxon>Eukaryota</taxon>
        <taxon>Fungi</taxon>
        <taxon>Dikarya</taxon>
        <taxon>Ascomycota</taxon>
        <taxon>Pezizomycotina</taxon>
        <taxon>Dothideomycetes</taxon>
        <taxon>Dothideomycetes incertae sedis</taxon>
        <taxon>Botryosphaeriales</taxon>
        <taxon>Botryosphaeriaceae</taxon>
        <taxon>Macrophomina</taxon>
    </lineage>
</organism>
<sequence length="310" mass="34456">MATMDANGAPPRGSTRLFTPNKNKKKRIRVFTPDDRASHRVIEKQRREALNERFIQLARLLPGLASHHRLSKSIIVNESIAHHKKQRAERLAAAREIRCFLAEREDLLAEVNSWRTRFGPIGAELRQGQPLSENARDLLKVEDEVFGKFPNGFGDNRPSDEEAESYHDAGEITGGPSLTDTPEVQHESTTYGQSLSSRLDAVALRPEDAVMPPRIENSRSEFTAPSNNPQPNNDPASHDLGAAVPGYLLPSFGTEERPVMHQAAVPLGVDDLWELLGPNPQLDMNPALGEPRTMHDGTRNSVGLNNQLYF</sequence>
<comment type="caution">
    <text evidence="3">The sequence shown here is derived from an EMBL/GenBank/DDBJ whole genome shotgun (WGS) entry which is preliminary data.</text>
</comment>
<dbReference type="Pfam" id="PF00010">
    <property type="entry name" value="HLH"/>
    <property type="match status" value="1"/>
</dbReference>
<evidence type="ECO:0000259" key="2">
    <source>
        <dbReference type="PROSITE" id="PS50888"/>
    </source>
</evidence>
<feature type="compositionally biased region" description="Basic and acidic residues" evidence="1">
    <location>
        <begin position="157"/>
        <end position="170"/>
    </location>
</feature>
<dbReference type="SMART" id="SM00353">
    <property type="entry name" value="HLH"/>
    <property type="match status" value="1"/>
</dbReference>